<comment type="catalytic activity">
    <reaction evidence="8">
        <text>L-proline + NAD(+) = (S)-1-pyrroline-5-carboxylate + NADH + 2 H(+)</text>
        <dbReference type="Rhea" id="RHEA:14105"/>
        <dbReference type="ChEBI" id="CHEBI:15378"/>
        <dbReference type="ChEBI" id="CHEBI:17388"/>
        <dbReference type="ChEBI" id="CHEBI:57540"/>
        <dbReference type="ChEBI" id="CHEBI:57945"/>
        <dbReference type="ChEBI" id="CHEBI:60039"/>
        <dbReference type="EC" id="1.5.1.2"/>
    </reaction>
</comment>
<dbReference type="InterPro" id="IPR029036">
    <property type="entry name" value="P5CR_dimer"/>
</dbReference>
<reference evidence="14" key="1">
    <citation type="journal article" date="2013" name="Stand. Genomic Sci.">
        <title>Complete genome sequence of Desulfocapsa sulfexigens, a marine deltaproteobacterium specialized in disproportionating inorganic sulfur compounds.</title>
        <authorList>
            <person name="Finster K.W."/>
            <person name="Kjeldsen K.U."/>
            <person name="Kube M."/>
            <person name="Reinhardt R."/>
            <person name="Mussmann M."/>
            <person name="Amann R."/>
            <person name="Schreiber L."/>
        </authorList>
    </citation>
    <scope>NUCLEOTIDE SEQUENCE [LARGE SCALE GENOMIC DNA]</scope>
    <source>
        <strain evidence="14">DSM 10523 / SB164P1</strain>
    </source>
</reference>
<dbReference type="PIRSF" id="PIRSF000193">
    <property type="entry name" value="Pyrrol-5-carb_rd"/>
    <property type="match status" value="1"/>
</dbReference>
<evidence type="ECO:0000256" key="9">
    <source>
        <dbReference type="NCBIfam" id="TIGR00112"/>
    </source>
</evidence>
<keyword evidence="7 8" id="KW-0560">Oxidoreductase</keyword>
<dbReference type="PATRIC" id="fig|1167006.5.peg.2549"/>
<gene>
    <name evidence="8" type="primary">proC</name>
    <name evidence="13" type="ordered locus">UWK_02348</name>
</gene>
<dbReference type="FunFam" id="3.40.50.720:FF:000190">
    <property type="entry name" value="Pyrroline-5-carboxylate reductase"/>
    <property type="match status" value="1"/>
</dbReference>
<dbReference type="Pfam" id="PF14748">
    <property type="entry name" value="P5CR_dimer"/>
    <property type="match status" value="1"/>
</dbReference>
<dbReference type="UniPathway" id="UPA00098">
    <property type="reaction ID" value="UER00361"/>
</dbReference>
<organism evidence="13 14">
    <name type="scientific">Desulfocapsa sulfexigens (strain DSM 10523 / SB164P1)</name>
    <dbReference type="NCBI Taxonomy" id="1167006"/>
    <lineage>
        <taxon>Bacteria</taxon>
        <taxon>Pseudomonadati</taxon>
        <taxon>Thermodesulfobacteriota</taxon>
        <taxon>Desulfobulbia</taxon>
        <taxon>Desulfobulbales</taxon>
        <taxon>Desulfocapsaceae</taxon>
        <taxon>Desulfocapsa</taxon>
    </lineage>
</organism>
<keyword evidence="4 8" id="KW-0028">Amino-acid biosynthesis</keyword>
<feature type="domain" description="Pyrroline-5-carboxylate reductase dimerisation" evidence="12">
    <location>
        <begin position="163"/>
        <end position="267"/>
    </location>
</feature>
<dbReference type="GO" id="GO:0004735">
    <property type="term" value="F:pyrroline-5-carboxylate reductase activity"/>
    <property type="evidence" value="ECO:0007669"/>
    <property type="project" value="UniProtKB-UniRule"/>
</dbReference>
<evidence type="ECO:0000256" key="10">
    <source>
        <dbReference type="PIRSR" id="PIRSR000193-1"/>
    </source>
</evidence>
<evidence type="ECO:0000256" key="2">
    <source>
        <dbReference type="ARBA" id="ARBA00005525"/>
    </source>
</evidence>
<feature type="binding site" evidence="10">
    <location>
        <begin position="70"/>
        <end position="73"/>
    </location>
    <ligand>
        <name>NADP(+)</name>
        <dbReference type="ChEBI" id="CHEBI:58349"/>
    </ligand>
</feature>
<comment type="subcellular location">
    <subcellularLocation>
        <location evidence="1 8">Cytoplasm</location>
    </subcellularLocation>
</comment>
<feature type="binding site" evidence="10">
    <location>
        <begin position="8"/>
        <end position="13"/>
    </location>
    <ligand>
        <name>NADP(+)</name>
        <dbReference type="ChEBI" id="CHEBI:58349"/>
    </ligand>
</feature>
<dbReference type="Gene3D" id="1.10.3730.10">
    <property type="entry name" value="ProC C-terminal domain-like"/>
    <property type="match status" value="1"/>
</dbReference>
<keyword evidence="6 8" id="KW-0521">NADP</keyword>
<dbReference type="Proteomes" id="UP000011721">
    <property type="component" value="Chromosome"/>
</dbReference>
<proteinExistence type="inferred from homology"/>
<evidence type="ECO:0000256" key="5">
    <source>
        <dbReference type="ARBA" id="ARBA00022650"/>
    </source>
</evidence>
<comment type="pathway">
    <text evidence="8">Amino-acid biosynthesis; L-proline biosynthesis; L-proline from L-glutamate 5-semialdehyde: step 1/1.</text>
</comment>
<dbReference type="STRING" id="1167006.UWK_02348"/>
<comment type="catalytic activity">
    <reaction evidence="8">
        <text>L-proline + NADP(+) = (S)-1-pyrroline-5-carboxylate + NADPH + 2 H(+)</text>
        <dbReference type="Rhea" id="RHEA:14109"/>
        <dbReference type="ChEBI" id="CHEBI:15378"/>
        <dbReference type="ChEBI" id="CHEBI:17388"/>
        <dbReference type="ChEBI" id="CHEBI:57783"/>
        <dbReference type="ChEBI" id="CHEBI:58349"/>
        <dbReference type="ChEBI" id="CHEBI:60039"/>
        <dbReference type="EC" id="1.5.1.2"/>
    </reaction>
</comment>
<evidence type="ECO:0000256" key="7">
    <source>
        <dbReference type="ARBA" id="ARBA00023002"/>
    </source>
</evidence>
<dbReference type="InterPro" id="IPR000304">
    <property type="entry name" value="Pyrroline-COOH_reductase"/>
</dbReference>
<evidence type="ECO:0000256" key="8">
    <source>
        <dbReference type="HAMAP-Rule" id="MF_01925"/>
    </source>
</evidence>
<dbReference type="Pfam" id="PF03807">
    <property type="entry name" value="F420_oxidored"/>
    <property type="match status" value="1"/>
</dbReference>
<dbReference type="PANTHER" id="PTHR11645">
    <property type="entry name" value="PYRROLINE-5-CARBOXYLATE REDUCTASE"/>
    <property type="match status" value="1"/>
</dbReference>
<evidence type="ECO:0000259" key="11">
    <source>
        <dbReference type="Pfam" id="PF03807"/>
    </source>
</evidence>
<sequence>MKHTIGFIGGGQMGEALIRGLIDSGLYQANAISVAEPNQERRTYISDTYGIQGFANSEQLWKNSATILLAVKPQIMAKVLAASKDFVSPDHLIITIAAGLPISFYEQALGRDDCKIIRVMPNTPALILEAASGFSGNKNTGPDDLLRCEEILNKIGKSVPLDESLLDAVTGLSGSGPAYVFTFADAMIDAGIKAGLPRPTAETLALQTILGSVKLLIESKKHPAELRAMVTSPGGTTIAAQHILERSGFKGIVMDAIEAAVNRSKELGKTD</sequence>
<evidence type="ECO:0000256" key="1">
    <source>
        <dbReference type="ARBA" id="ARBA00004496"/>
    </source>
</evidence>
<dbReference type="GO" id="GO:0055129">
    <property type="term" value="P:L-proline biosynthetic process"/>
    <property type="evidence" value="ECO:0007669"/>
    <property type="project" value="UniProtKB-UniRule"/>
</dbReference>
<dbReference type="InterPro" id="IPR036291">
    <property type="entry name" value="NAD(P)-bd_dom_sf"/>
</dbReference>
<dbReference type="RefSeq" id="WP_015404576.1">
    <property type="nucleotide sequence ID" value="NC_020304.1"/>
</dbReference>
<dbReference type="eggNOG" id="COG0345">
    <property type="taxonomic scope" value="Bacteria"/>
</dbReference>
<comment type="function">
    <text evidence="8">Catalyzes the reduction of 1-pyrroline-5-carboxylate (PCA) to L-proline.</text>
</comment>
<evidence type="ECO:0000256" key="6">
    <source>
        <dbReference type="ARBA" id="ARBA00022857"/>
    </source>
</evidence>
<dbReference type="HOGENOM" id="CLU_042344_3_1_7"/>
<evidence type="ECO:0000256" key="4">
    <source>
        <dbReference type="ARBA" id="ARBA00022605"/>
    </source>
</evidence>
<dbReference type="EC" id="1.5.1.2" evidence="8 9"/>
<dbReference type="SUPFAM" id="SSF51735">
    <property type="entry name" value="NAD(P)-binding Rossmann-fold domains"/>
    <property type="match status" value="1"/>
</dbReference>
<dbReference type="AlphaFoldDB" id="M1P5Z3"/>
<dbReference type="KEGG" id="dsf:UWK_02348"/>
<dbReference type="FunFam" id="1.10.3730.10:FF:000001">
    <property type="entry name" value="Pyrroline-5-carboxylate reductase"/>
    <property type="match status" value="1"/>
</dbReference>
<evidence type="ECO:0000259" key="12">
    <source>
        <dbReference type="Pfam" id="PF14748"/>
    </source>
</evidence>
<dbReference type="NCBIfam" id="TIGR00112">
    <property type="entry name" value="proC"/>
    <property type="match status" value="1"/>
</dbReference>
<dbReference type="SUPFAM" id="SSF48179">
    <property type="entry name" value="6-phosphogluconate dehydrogenase C-terminal domain-like"/>
    <property type="match status" value="1"/>
</dbReference>
<keyword evidence="14" id="KW-1185">Reference proteome</keyword>
<evidence type="ECO:0000313" key="13">
    <source>
        <dbReference type="EMBL" id="AGF78888.1"/>
    </source>
</evidence>
<accession>M1P5Z3</accession>
<name>M1P5Z3_DESSD</name>
<dbReference type="Gene3D" id="3.40.50.720">
    <property type="entry name" value="NAD(P)-binding Rossmann-like Domain"/>
    <property type="match status" value="1"/>
</dbReference>
<keyword evidence="3 8" id="KW-0963">Cytoplasm</keyword>
<dbReference type="GO" id="GO:0005737">
    <property type="term" value="C:cytoplasm"/>
    <property type="evidence" value="ECO:0007669"/>
    <property type="project" value="UniProtKB-SubCell"/>
</dbReference>
<evidence type="ECO:0000313" key="14">
    <source>
        <dbReference type="Proteomes" id="UP000011721"/>
    </source>
</evidence>
<dbReference type="InterPro" id="IPR028939">
    <property type="entry name" value="P5C_Rdtase_cat_N"/>
</dbReference>
<dbReference type="PANTHER" id="PTHR11645:SF0">
    <property type="entry name" value="PYRROLINE-5-CARBOXYLATE REDUCTASE 3"/>
    <property type="match status" value="1"/>
</dbReference>
<dbReference type="HAMAP" id="MF_01925">
    <property type="entry name" value="P5C_reductase"/>
    <property type="match status" value="1"/>
</dbReference>
<dbReference type="EMBL" id="CP003985">
    <property type="protein sequence ID" value="AGF78888.1"/>
    <property type="molecule type" value="Genomic_DNA"/>
</dbReference>
<keyword evidence="5 8" id="KW-0641">Proline biosynthesis</keyword>
<evidence type="ECO:0000256" key="3">
    <source>
        <dbReference type="ARBA" id="ARBA00022490"/>
    </source>
</evidence>
<protein>
    <recommendedName>
        <fullName evidence="8 9">Pyrroline-5-carboxylate reductase</fullName>
        <shortName evidence="8">P5C reductase</shortName>
        <shortName evidence="8">P5CR</shortName>
        <ecNumber evidence="8 9">1.5.1.2</ecNumber>
    </recommendedName>
    <alternativeName>
        <fullName evidence="8">PCA reductase</fullName>
    </alternativeName>
</protein>
<feature type="domain" description="Pyrroline-5-carboxylate reductase catalytic N-terminal" evidence="11">
    <location>
        <begin position="4"/>
        <end position="99"/>
    </location>
</feature>
<comment type="similarity">
    <text evidence="2 8">Belongs to the pyrroline-5-carboxylate reductase family.</text>
</comment>
<dbReference type="InterPro" id="IPR008927">
    <property type="entry name" value="6-PGluconate_DH-like_C_sf"/>
</dbReference>